<gene>
    <name evidence="2" type="ORF">PG991_007721</name>
</gene>
<sequence>MHGEQELLPDLVARIVPVSPELLLVLRVQEVPARRAGDMVELAQRPAAMTDAPEPEWQPQPLLEPNIPRQTPRVPPPYLGRLPDPCGQVDHVQRRFLVELGDHVDHREGLGNAPCARGPGVG</sequence>
<evidence type="ECO:0000256" key="1">
    <source>
        <dbReference type="SAM" id="MobiDB-lite"/>
    </source>
</evidence>
<evidence type="ECO:0000313" key="2">
    <source>
        <dbReference type="EMBL" id="KAK8018531.1"/>
    </source>
</evidence>
<reference evidence="2 3" key="1">
    <citation type="submission" date="2023-01" db="EMBL/GenBank/DDBJ databases">
        <title>Analysis of 21 Apiospora genomes using comparative genomics revels a genus with tremendous synthesis potential of carbohydrate active enzymes and secondary metabolites.</title>
        <authorList>
            <person name="Sorensen T."/>
        </authorList>
    </citation>
    <scope>NUCLEOTIDE SEQUENCE [LARGE SCALE GENOMIC DNA]</scope>
    <source>
        <strain evidence="2 3">CBS 20057</strain>
    </source>
</reference>
<organism evidence="2 3">
    <name type="scientific">Apiospora marii</name>
    <dbReference type="NCBI Taxonomy" id="335849"/>
    <lineage>
        <taxon>Eukaryota</taxon>
        <taxon>Fungi</taxon>
        <taxon>Dikarya</taxon>
        <taxon>Ascomycota</taxon>
        <taxon>Pezizomycotina</taxon>
        <taxon>Sordariomycetes</taxon>
        <taxon>Xylariomycetidae</taxon>
        <taxon>Amphisphaeriales</taxon>
        <taxon>Apiosporaceae</taxon>
        <taxon>Apiospora</taxon>
    </lineage>
</organism>
<accession>A0ABR1RVF7</accession>
<keyword evidence="3" id="KW-1185">Reference proteome</keyword>
<dbReference type="EMBL" id="JAQQWI010000010">
    <property type="protein sequence ID" value="KAK8018531.1"/>
    <property type="molecule type" value="Genomic_DNA"/>
</dbReference>
<comment type="caution">
    <text evidence="2">The sequence shown here is derived from an EMBL/GenBank/DDBJ whole genome shotgun (WGS) entry which is preliminary data.</text>
</comment>
<feature type="compositionally biased region" description="Low complexity" evidence="1">
    <location>
        <begin position="55"/>
        <end position="65"/>
    </location>
</feature>
<dbReference type="Proteomes" id="UP001396898">
    <property type="component" value="Unassembled WGS sequence"/>
</dbReference>
<evidence type="ECO:0000313" key="3">
    <source>
        <dbReference type="Proteomes" id="UP001396898"/>
    </source>
</evidence>
<protein>
    <submittedName>
        <fullName evidence="2">Uncharacterized protein</fullName>
    </submittedName>
</protein>
<proteinExistence type="predicted"/>
<name>A0ABR1RVF7_9PEZI</name>
<feature type="region of interest" description="Disordered" evidence="1">
    <location>
        <begin position="48"/>
        <end position="85"/>
    </location>
</feature>